<keyword evidence="1" id="KW-1133">Transmembrane helix</keyword>
<keyword evidence="1" id="KW-0812">Transmembrane</keyword>
<feature type="transmembrane region" description="Helical" evidence="1">
    <location>
        <begin position="71"/>
        <end position="88"/>
    </location>
</feature>
<evidence type="ECO:0000313" key="2">
    <source>
        <dbReference type="EMBL" id="CAG6609304.1"/>
    </source>
</evidence>
<dbReference type="AlphaFoldDB" id="A0A8D8LFU3"/>
<proteinExistence type="predicted"/>
<reference evidence="2" key="1">
    <citation type="submission" date="2021-05" db="EMBL/GenBank/DDBJ databases">
        <authorList>
            <person name="Alioto T."/>
            <person name="Alioto T."/>
            <person name="Gomez Garrido J."/>
        </authorList>
    </citation>
    <scope>NUCLEOTIDE SEQUENCE</scope>
</reference>
<protein>
    <submittedName>
        <fullName evidence="2">Uncharacterized protein</fullName>
    </submittedName>
</protein>
<dbReference type="EMBL" id="HBUF01014367">
    <property type="protein sequence ID" value="CAG6609239.1"/>
    <property type="molecule type" value="Transcribed_RNA"/>
</dbReference>
<evidence type="ECO:0000256" key="1">
    <source>
        <dbReference type="SAM" id="Phobius"/>
    </source>
</evidence>
<dbReference type="EMBL" id="HBUF01014376">
    <property type="protein sequence ID" value="CAG6609304.1"/>
    <property type="molecule type" value="Transcribed_RNA"/>
</dbReference>
<organism evidence="2">
    <name type="scientific">Cacopsylla melanoneura</name>
    <dbReference type="NCBI Taxonomy" id="428564"/>
    <lineage>
        <taxon>Eukaryota</taxon>
        <taxon>Metazoa</taxon>
        <taxon>Ecdysozoa</taxon>
        <taxon>Arthropoda</taxon>
        <taxon>Hexapoda</taxon>
        <taxon>Insecta</taxon>
        <taxon>Pterygota</taxon>
        <taxon>Neoptera</taxon>
        <taxon>Paraneoptera</taxon>
        <taxon>Hemiptera</taxon>
        <taxon>Sternorrhyncha</taxon>
        <taxon>Psylloidea</taxon>
        <taxon>Psyllidae</taxon>
        <taxon>Psyllinae</taxon>
        <taxon>Cacopsylla</taxon>
    </lineage>
</organism>
<accession>A0A8D8LFU3</accession>
<name>A0A8D8LFU3_9HEMI</name>
<sequence length="108" mass="12782">MCSNVSDHIATHITAVRAHGATIVILLISDWHCWTLLTMLNDFTRELFFTMDAVIKSYVLLLDFTRHEYCAALYQVIGIVYIIWFRFVKSYLDILAIWFRFQKYNVIL</sequence>
<keyword evidence="1" id="KW-0472">Membrane</keyword>